<sequence>MAYVTVTIVVAVVWKFPIPFGYVLMVGPYVVLFTVFTVFVISPRVLRHSPVLRQQITAQLKIIATQGLVAVAYPVFSAIFNRLSGAQQAAFICVMPIIKFSMKQMIANVTVKLHEYVGPIVVFSVDVFNVFYVAICMQVATSTFTTLIIVGSDNFHVILALRDIFRSVNAMQRGCRSSRPEERIILLHDLPAMVQNVCQYMDLLQARKHHIRLHAPFPLPLSDKSKRLLEECYKTLQSPTTRPTRASAPHPSTSNLNFKCSSKPVLQRANTESPSMGLTRLLVVPARKMKPQRIFIFTLSITESPDFCPAASDEKEKAVRDALQTLFHSEYVLMAEYVEFMLPMLYALYLATIYHLPVAAYYPHTASMTDEKLGQTVANILVFSAIEFVAFAVLLTVLRRKFGFLPLCQLSFVLETQRHSVQGHLLVWNLYILHLTVVHYGVDFTAPFT</sequence>
<comment type="caution">
    <text evidence="2">The sequence shown here is derived from an EMBL/GenBank/DDBJ whole genome shotgun (WGS) entry which is preliminary data.</text>
</comment>
<feature type="transmembrane region" description="Helical" evidence="1">
    <location>
        <begin position="62"/>
        <end position="80"/>
    </location>
</feature>
<feature type="transmembrane region" description="Helical" evidence="1">
    <location>
        <begin position="114"/>
        <end position="135"/>
    </location>
</feature>
<dbReference type="OrthoDB" id="108634at2759"/>
<name>A0A8T1VQ86_9STRA</name>
<keyword evidence="2" id="KW-0378">Hydrolase</keyword>
<feature type="transmembrane region" description="Helical" evidence="1">
    <location>
        <begin position="337"/>
        <end position="356"/>
    </location>
</feature>
<keyword evidence="3" id="KW-1185">Reference proteome</keyword>
<dbReference type="AlphaFoldDB" id="A0A8T1VQ86"/>
<accession>A0A8T1VQ86</accession>
<evidence type="ECO:0000256" key="1">
    <source>
        <dbReference type="SAM" id="Phobius"/>
    </source>
</evidence>
<reference evidence="2" key="1">
    <citation type="submission" date="2021-02" db="EMBL/GenBank/DDBJ databases">
        <authorList>
            <person name="Palmer J.M."/>
        </authorList>
    </citation>
    <scope>NUCLEOTIDE SEQUENCE</scope>
    <source>
        <strain evidence="2">SCRP734</strain>
    </source>
</reference>
<evidence type="ECO:0000313" key="3">
    <source>
        <dbReference type="Proteomes" id="UP000694044"/>
    </source>
</evidence>
<dbReference type="EMBL" id="JAGDFM010000218">
    <property type="protein sequence ID" value="KAG7382160.1"/>
    <property type="molecule type" value="Genomic_DNA"/>
</dbReference>
<keyword evidence="1" id="KW-0812">Transmembrane</keyword>
<organism evidence="2 3">
    <name type="scientific">Phytophthora pseudosyringae</name>
    <dbReference type="NCBI Taxonomy" id="221518"/>
    <lineage>
        <taxon>Eukaryota</taxon>
        <taxon>Sar</taxon>
        <taxon>Stramenopiles</taxon>
        <taxon>Oomycota</taxon>
        <taxon>Peronosporomycetes</taxon>
        <taxon>Peronosporales</taxon>
        <taxon>Peronosporaceae</taxon>
        <taxon>Phytophthora</taxon>
    </lineage>
</organism>
<protein>
    <submittedName>
        <fullName evidence="2">Haloacid dehalogenase-like hydrolase domain-containing protein 3</fullName>
    </submittedName>
</protein>
<feature type="transmembrane region" description="Helical" evidence="1">
    <location>
        <begin position="20"/>
        <end position="41"/>
    </location>
</feature>
<gene>
    <name evidence="2" type="primary">HDHD3_3</name>
    <name evidence="2" type="ORF">PHYPSEUDO_005186</name>
</gene>
<dbReference type="Proteomes" id="UP000694044">
    <property type="component" value="Unassembled WGS sequence"/>
</dbReference>
<proteinExistence type="predicted"/>
<evidence type="ECO:0000313" key="2">
    <source>
        <dbReference type="EMBL" id="KAG7382160.1"/>
    </source>
</evidence>
<feature type="transmembrane region" description="Helical" evidence="1">
    <location>
        <begin position="376"/>
        <end position="398"/>
    </location>
</feature>
<keyword evidence="1" id="KW-1133">Transmembrane helix</keyword>
<keyword evidence="1" id="KW-0472">Membrane</keyword>
<feature type="transmembrane region" description="Helical" evidence="1">
    <location>
        <begin position="141"/>
        <end position="161"/>
    </location>
</feature>
<dbReference type="GO" id="GO:0016787">
    <property type="term" value="F:hydrolase activity"/>
    <property type="evidence" value="ECO:0007669"/>
    <property type="project" value="UniProtKB-KW"/>
</dbReference>